<proteinExistence type="predicted"/>
<keyword evidence="2" id="KW-0503">Monooxygenase</keyword>
<comment type="caution">
    <text evidence="4">The sequence shown here is derived from an EMBL/GenBank/DDBJ whole genome shotgun (WGS) entry which is preliminary data.</text>
</comment>
<sequence length="328" mass="35788">MTTHLRIGIFCPYDNHGGSHHAAIQAETDLVLKAEALGFDEAWISEHHFDAGSSSPSIFALLGFLAAHTTRIRLGTAAVLLPFRPPIEVAEDIATIDILSGGRLDFGIARGGPFPEQNRNFGVSSDEARPRMLEALHLIQRLLAEEEVSHRGCYYHIDRLRLTPRPLQRPIPTWIASASEAALDDAATHGHGLMAGLTSTLDDIKRMLRSYRERNTGADARLVVSRFYCSAPTREAAIAEAAPFLQQFFDRRRQVSAGPHALVSPTSIEGFLARSLIGSHDEVRSKLAELANAGPRSVLLLPTSIDAGRRCDLLATFRTHILAGRPGA</sequence>
<evidence type="ECO:0000259" key="3">
    <source>
        <dbReference type="Pfam" id="PF00296"/>
    </source>
</evidence>
<dbReference type="RefSeq" id="WP_172108954.1">
    <property type="nucleotide sequence ID" value="NZ_JABFDN010000001.1"/>
</dbReference>
<dbReference type="Gene3D" id="3.20.20.30">
    <property type="entry name" value="Luciferase-like domain"/>
    <property type="match status" value="1"/>
</dbReference>
<keyword evidence="1" id="KW-0560">Oxidoreductase</keyword>
<evidence type="ECO:0000256" key="2">
    <source>
        <dbReference type="ARBA" id="ARBA00023033"/>
    </source>
</evidence>
<gene>
    <name evidence="4" type="ORF">HL667_03355</name>
</gene>
<accession>A0ABX2C7M8</accession>
<feature type="domain" description="Luciferase-like" evidence="3">
    <location>
        <begin position="6"/>
        <end position="296"/>
    </location>
</feature>
<protein>
    <submittedName>
        <fullName evidence="4">LLM class flavin-dependent oxidoreductase</fullName>
    </submittedName>
</protein>
<dbReference type="Pfam" id="PF00296">
    <property type="entry name" value="Bac_luciferase"/>
    <property type="match status" value="1"/>
</dbReference>
<reference evidence="4" key="1">
    <citation type="submission" date="2020-05" db="EMBL/GenBank/DDBJ databases">
        <title>Nod-independent and nitrogen-fixing Bradyrhizobium aeschynomene sp. nov. isolated from nodules of Aeschynomene indica.</title>
        <authorList>
            <person name="Zhang Z."/>
        </authorList>
    </citation>
    <scope>NUCLEOTIDE SEQUENCE</scope>
    <source>
        <strain evidence="4">83012</strain>
    </source>
</reference>
<dbReference type="InterPro" id="IPR036661">
    <property type="entry name" value="Luciferase-like_sf"/>
</dbReference>
<dbReference type="PANTHER" id="PTHR30137:SF8">
    <property type="entry name" value="BLR5498 PROTEIN"/>
    <property type="match status" value="1"/>
</dbReference>
<dbReference type="Proteomes" id="UP000886476">
    <property type="component" value="Unassembled WGS sequence"/>
</dbReference>
<dbReference type="PANTHER" id="PTHR30137">
    <property type="entry name" value="LUCIFERASE-LIKE MONOOXYGENASE"/>
    <property type="match status" value="1"/>
</dbReference>
<dbReference type="InterPro" id="IPR011251">
    <property type="entry name" value="Luciferase-like_dom"/>
</dbReference>
<name>A0ABX2C7M8_9BRAD</name>
<keyword evidence="5" id="KW-1185">Reference proteome</keyword>
<organism evidence="4 5">
    <name type="scientific">Bradyrhizobium aeschynomenes</name>
    <dbReference type="NCBI Taxonomy" id="2734909"/>
    <lineage>
        <taxon>Bacteria</taxon>
        <taxon>Pseudomonadati</taxon>
        <taxon>Pseudomonadota</taxon>
        <taxon>Alphaproteobacteria</taxon>
        <taxon>Hyphomicrobiales</taxon>
        <taxon>Nitrobacteraceae</taxon>
        <taxon>Bradyrhizobium</taxon>
    </lineage>
</organism>
<evidence type="ECO:0000313" key="4">
    <source>
        <dbReference type="EMBL" id="NPU64028.1"/>
    </source>
</evidence>
<dbReference type="EMBL" id="JABFDN010000001">
    <property type="protein sequence ID" value="NPU64028.1"/>
    <property type="molecule type" value="Genomic_DNA"/>
</dbReference>
<evidence type="ECO:0000313" key="5">
    <source>
        <dbReference type="Proteomes" id="UP000886476"/>
    </source>
</evidence>
<dbReference type="SUPFAM" id="SSF51679">
    <property type="entry name" value="Bacterial luciferase-like"/>
    <property type="match status" value="1"/>
</dbReference>
<evidence type="ECO:0000256" key="1">
    <source>
        <dbReference type="ARBA" id="ARBA00023002"/>
    </source>
</evidence>
<dbReference type="InterPro" id="IPR050766">
    <property type="entry name" value="Bact_Lucif_Oxidored"/>
</dbReference>